<evidence type="ECO:0000256" key="1">
    <source>
        <dbReference type="SAM" id="MobiDB-lite"/>
    </source>
</evidence>
<feature type="compositionally biased region" description="Polar residues" evidence="1">
    <location>
        <begin position="88"/>
        <end position="105"/>
    </location>
</feature>
<dbReference type="EMBL" id="CAJJDP010000088">
    <property type="protein sequence ID" value="CAD8186999.1"/>
    <property type="molecule type" value="Genomic_DNA"/>
</dbReference>
<dbReference type="Proteomes" id="UP000683925">
    <property type="component" value="Unassembled WGS sequence"/>
</dbReference>
<evidence type="ECO:0008006" key="5">
    <source>
        <dbReference type="Google" id="ProtNLM"/>
    </source>
</evidence>
<feature type="transmembrane region" description="Helical" evidence="2">
    <location>
        <begin position="6"/>
        <end position="26"/>
    </location>
</feature>
<sequence>MTFSFWRLISVLMQFIQVILCLLLAFKNVQLNQIKYDDEQPLIFTLEQQKINPINQANLQLNKLLKYLFITNQDMNYIRYNKNNIQKSRSSMKQKNQPCKSSGNPCQKRPSNFFGKLLKFSQSLFVQEDFQEDVYPIQHHQGQNSLQEGQKKKIPLLNKPLKHLLTILEHKSSYSSQLEQQ</sequence>
<evidence type="ECO:0000256" key="2">
    <source>
        <dbReference type="SAM" id="Phobius"/>
    </source>
</evidence>
<organism evidence="3 4">
    <name type="scientific">Paramecium octaurelia</name>
    <dbReference type="NCBI Taxonomy" id="43137"/>
    <lineage>
        <taxon>Eukaryota</taxon>
        <taxon>Sar</taxon>
        <taxon>Alveolata</taxon>
        <taxon>Ciliophora</taxon>
        <taxon>Intramacronucleata</taxon>
        <taxon>Oligohymenophorea</taxon>
        <taxon>Peniculida</taxon>
        <taxon>Parameciidae</taxon>
        <taxon>Paramecium</taxon>
    </lineage>
</organism>
<feature type="region of interest" description="Disordered" evidence="1">
    <location>
        <begin position="88"/>
        <end position="107"/>
    </location>
</feature>
<dbReference type="AlphaFoldDB" id="A0A8S1WFQ6"/>
<keyword evidence="2" id="KW-1133">Transmembrane helix</keyword>
<proteinExistence type="predicted"/>
<protein>
    <recommendedName>
        <fullName evidence="5">Transmembrane protein</fullName>
    </recommendedName>
</protein>
<comment type="caution">
    <text evidence="3">The sequence shown here is derived from an EMBL/GenBank/DDBJ whole genome shotgun (WGS) entry which is preliminary data.</text>
</comment>
<reference evidence="3" key="1">
    <citation type="submission" date="2021-01" db="EMBL/GenBank/DDBJ databases">
        <authorList>
            <consortium name="Genoscope - CEA"/>
            <person name="William W."/>
        </authorList>
    </citation>
    <scope>NUCLEOTIDE SEQUENCE</scope>
</reference>
<evidence type="ECO:0000313" key="3">
    <source>
        <dbReference type="EMBL" id="CAD8186999.1"/>
    </source>
</evidence>
<gene>
    <name evidence="3" type="ORF">POCTA_138.1.T0890057</name>
</gene>
<accession>A0A8S1WFQ6</accession>
<keyword evidence="4" id="KW-1185">Reference proteome</keyword>
<keyword evidence="2" id="KW-0812">Transmembrane</keyword>
<keyword evidence="2" id="KW-0472">Membrane</keyword>
<name>A0A8S1WFQ6_PAROT</name>
<evidence type="ECO:0000313" key="4">
    <source>
        <dbReference type="Proteomes" id="UP000683925"/>
    </source>
</evidence>